<gene>
    <name evidence="1" type="ORF">E2F50_11830</name>
</gene>
<dbReference type="Proteomes" id="UP000295238">
    <property type="component" value="Unassembled WGS sequence"/>
</dbReference>
<evidence type="ECO:0000313" key="1">
    <source>
        <dbReference type="EMBL" id="TDK37534.1"/>
    </source>
</evidence>
<proteinExistence type="predicted"/>
<dbReference type="RefSeq" id="WP_133316302.1">
    <property type="nucleotide sequence ID" value="NZ_SMTL01000002.1"/>
</dbReference>
<comment type="caution">
    <text evidence="1">The sequence shown here is derived from an EMBL/GenBank/DDBJ whole genome shotgun (WGS) entry which is preliminary data.</text>
</comment>
<dbReference type="OrthoDB" id="9812023at2"/>
<dbReference type="InterPro" id="IPR046257">
    <property type="entry name" value="DUF6290"/>
</dbReference>
<dbReference type="GO" id="GO:0006355">
    <property type="term" value="P:regulation of DNA-templated transcription"/>
    <property type="evidence" value="ECO:0007669"/>
    <property type="project" value="InterPro"/>
</dbReference>
<keyword evidence="2" id="KW-1185">Reference proteome</keyword>
<reference evidence="1 2" key="1">
    <citation type="submission" date="2019-03" db="EMBL/GenBank/DDBJ databases">
        <title>Rhizobium sp. nov., an bacterium isolated from biocrust in Mu Us Desert.</title>
        <authorList>
            <person name="Lixiong L."/>
        </authorList>
    </citation>
    <scope>NUCLEOTIDE SEQUENCE [LARGE SCALE GENOMIC DNA]</scope>
    <source>
        <strain evidence="1 2">SPY-1</strain>
    </source>
</reference>
<sequence length="96" mass="11019">MLAKTAVKWYIASIWGIIAMNKCVTLEMPDEMHRLILQFAEEAGTDPNAYVIDLLEERLEDAYFLKRAEETLAAHRRGESRTYTLEEVKGELGLDD</sequence>
<dbReference type="AlphaFoldDB" id="A0A4R5UL21"/>
<dbReference type="Pfam" id="PF19807">
    <property type="entry name" value="DUF6290"/>
    <property type="match status" value="1"/>
</dbReference>
<dbReference type="InterPro" id="IPR010985">
    <property type="entry name" value="Ribbon_hlx_hlx"/>
</dbReference>
<name>A0A4R5UL21_9HYPH</name>
<accession>A0A4R5UL21</accession>
<dbReference type="SUPFAM" id="SSF47598">
    <property type="entry name" value="Ribbon-helix-helix"/>
    <property type="match status" value="1"/>
</dbReference>
<evidence type="ECO:0000313" key="2">
    <source>
        <dbReference type="Proteomes" id="UP000295238"/>
    </source>
</evidence>
<dbReference type="EMBL" id="SMTL01000002">
    <property type="protein sequence ID" value="TDK37534.1"/>
    <property type="molecule type" value="Genomic_DNA"/>
</dbReference>
<organism evidence="1 2">
    <name type="scientific">Rhizobium deserti</name>
    <dbReference type="NCBI Taxonomy" id="2547961"/>
    <lineage>
        <taxon>Bacteria</taxon>
        <taxon>Pseudomonadati</taxon>
        <taxon>Pseudomonadota</taxon>
        <taxon>Alphaproteobacteria</taxon>
        <taxon>Hyphomicrobiales</taxon>
        <taxon>Rhizobiaceae</taxon>
        <taxon>Rhizobium/Agrobacterium group</taxon>
        <taxon>Rhizobium</taxon>
    </lineage>
</organism>
<protein>
    <submittedName>
        <fullName evidence="1">Uncharacterized protein</fullName>
    </submittedName>
</protein>